<dbReference type="Proteomes" id="UP000001258">
    <property type="component" value="Chromosome"/>
</dbReference>
<dbReference type="KEGG" id="bha:BH1507"/>
<evidence type="ECO:0000313" key="2">
    <source>
        <dbReference type="Proteomes" id="UP000001258"/>
    </source>
</evidence>
<accession>Q9KCR2</accession>
<sequence length="86" mass="9883">MEQIFIDKKIKRVLETFSPSETMPLSANEQKILTDYVCQQYKEQSDEDLHTIIYDCCYSIFTGTLTFDEIASLLKAPIDGAQPDKQ</sequence>
<protein>
    <submittedName>
        <fullName evidence="1">BH1507 protein</fullName>
    </submittedName>
</protein>
<dbReference type="Pfam" id="PF14164">
    <property type="entry name" value="YqzH"/>
    <property type="match status" value="1"/>
</dbReference>
<dbReference type="HOGENOM" id="CLU_2491331_0_0_9"/>
<name>Q9KCR2_HALH5</name>
<proteinExistence type="predicted"/>
<reference evidence="1 2" key="1">
    <citation type="journal article" date="2000" name="Nucleic Acids Res.">
        <title>Complete genome sequence of the alkaliphilic bacterium Bacillus halodurans and genomic sequence comparison with Bacillus subtilis.</title>
        <authorList>
            <person name="Takami H."/>
            <person name="Nakasone K."/>
            <person name="Takaki Y."/>
            <person name="Maeno G."/>
            <person name="Sasaki R."/>
            <person name="Masui N."/>
            <person name="Fuji F."/>
            <person name="Hirama C."/>
            <person name="Nakamura Y."/>
            <person name="Ogasawara N."/>
            <person name="Kuhara S."/>
            <person name="Horikoshi K."/>
        </authorList>
    </citation>
    <scope>NUCLEOTIDE SEQUENCE [LARGE SCALE GENOMIC DNA]</scope>
    <source>
        <strain evidence="2">ATCC BAA-125 / DSM 18197 / FERM 7344 / JCM 9153 / C-125</strain>
    </source>
</reference>
<dbReference type="GeneID" id="99614154"/>
<evidence type="ECO:0000313" key="1">
    <source>
        <dbReference type="EMBL" id="BAB05226.1"/>
    </source>
</evidence>
<dbReference type="RefSeq" id="WP_010897672.1">
    <property type="nucleotide sequence ID" value="NC_002570.2"/>
</dbReference>
<dbReference type="EMBL" id="BA000004">
    <property type="protein sequence ID" value="BAB05226.1"/>
    <property type="molecule type" value="Genomic_DNA"/>
</dbReference>
<gene>
    <name evidence="1" type="ordered locus">BH1507</name>
</gene>
<keyword evidence="2" id="KW-1185">Reference proteome</keyword>
<organism evidence="1 2">
    <name type="scientific">Halalkalibacterium halodurans (strain ATCC BAA-125 / DSM 18197 / FERM 7344 / JCM 9153 / C-125)</name>
    <name type="common">Bacillus halodurans</name>
    <dbReference type="NCBI Taxonomy" id="272558"/>
    <lineage>
        <taxon>Bacteria</taxon>
        <taxon>Bacillati</taxon>
        <taxon>Bacillota</taxon>
        <taxon>Bacilli</taxon>
        <taxon>Bacillales</taxon>
        <taxon>Bacillaceae</taxon>
        <taxon>Halalkalibacterium (ex Joshi et al. 2022)</taxon>
    </lineage>
</organism>
<dbReference type="InterPro" id="IPR025546">
    <property type="entry name" value="YqzH"/>
</dbReference>
<dbReference type="AlphaFoldDB" id="Q9KCR2"/>
<dbReference type="PIR" id="C83838">
    <property type="entry name" value="C83838"/>
</dbReference>